<dbReference type="PANTHER" id="PTHR24567">
    <property type="entry name" value="CRP FAMILY TRANSCRIPTIONAL REGULATORY PROTEIN"/>
    <property type="match status" value="1"/>
</dbReference>
<accession>A0A420W8P8</accession>
<dbReference type="GO" id="GO:0005829">
    <property type="term" value="C:cytosol"/>
    <property type="evidence" value="ECO:0007669"/>
    <property type="project" value="TreeGrafter"/>
</dbReference>
<dbReference type="SMART" id="SM00100">
    <property type="entry name" value="cNMP"/>
    <property type="match status" value="1"/>
</dbReference>
<protein>
    <recommendedName>
        <fullName evidence="1">Cyclic nucleotide-binding domain-containing protein</fullName>
    </recommendedName>
</protein>
<dbReference type="InterPro" id="IPR018490">
    <property type="entry name" value="cNMP-bd_dom_sf"/>
</dbReference>
<dbReference type="InterPro" id="IPR014710">
    <property type="entry name" value="RmlC-like_jellyroll"/>
</dbReference>
<keyword evidence="3" id="KW-1185">Reference proteome</keyword>
<dbReference type="CDD" id="cd00038">
    <property type="entry name" value="CAP_ED"/>
    <property type="match status" value="1"/>
</dbReference>
<evidence type="ECO:0000313" key="3">
    <source>
        <dbReference type="Proteomes" id="UP000280881"/>
    </source>
</evidence>
<dbReference type="InterPro" id="IPR000595">
    <property type="entry name" value="cNMP-bd_dom"/>
</dbReference>
<evidence type="ECO:0000259" key="1">
    <source>
        <dbReference type="PROSITE" id="PS50042"/>
    </source>
</evidence>
<gene>
    <name evidence="2" type="ORF">C7457_0566</name>
</gene>
<dbReference type="EMBL" id="RBIE01000001">
    <property type="protein sequence ID" value="RKQ63686.1"/>
    <property type="molecule type" value="Genomic_DNA"/>
</dbReference>
<dbReference type="Pfam" id="PF00027">
    <property type="entry name" value="cNMP_binding"/>
    <property type="match status" value="1"/>
</dbReference>
<dbReference type="SUPFAM" id="SSF51206">
    <property type="entry name" value="cAMP-binding domain-like"/>
    <property type="match status" value="1"/>
</dbReference>
<comment type="caution">
    <text evidence="2">The sequence shown here is derived from an EMBL/GenBank/DDBJ whole genome shotgun (WGS) entry which is preliminary data.</text>
</comment>
<dbReference type="GO" id="GO:0003700">
    <property type="term" value="F:DNA-binding transcription factor activity"/>
    <property type="evidence" value="ECO:0007669"/>
    <property type="project" value="TreeGrafter"/>
</dbReference>
<organism evidence="2 3">
    <name type="scientific">Thermovibrio guaymasensis</name>
    <dbReference type="NCBI Taxonomy" id="240167"/>
    <lineage>
        <taxon>Bacteria</taxon>
        <taxon>Pseudomonadati</taxon>
        <taxon>Aquificota</taxon>
        <taxon>Aquificia</taxon>
        <taxon>Desulfurobacteriales</taxon>
        <taxon>Desulfurobacteriaceae</taxon>
        <taxon>Thermovibrio</taxon>
    </lineage>
</organism>
<dbReference type="PANTHER" id="PTHR24567:SF74">
    <property type="entry name" value="HTH-TYPE TRANSCRIPTIONAL REGULATOR ARCR"/>
    <property type="match status" value="1"/>
</dbReference>
<dbReference type="OrthoDB" id="9810708at2"/>
<dbReference type="Gene3D" id="2.60.120.10">
    <property type="entry name" value="Jelly Rolls"/>
    <property type="match status" value="1"/>
</dbReference>
<dbReference type="AlphaFoldDB" id="A0A420W8P8"/>
<name>A0A420W8P8_9BACT</name>
<dbReference type="PROSITE" id="PS50042">
    <property type="entry name" value="CNMP_BINDING_3"/>
    <property type="match status" value="1"/>
</dbReference>
<evidence type="ECO:0000313" key="2">
    <source>
        <dbReference type="EMBL" id="RKQ63686.1"/>
    </source>
</evidence>
<proteinExistence type="predicted"/>
<feature type="domain" description="Cyclic nucleotide-binding" evidence="1">
    <location>
        <begin position="12"/>
        <end position="132"/>
    </location>
</feature>
<reference evidence="2 3" key="1">
    <citation type="submission" date="2018-10" db="EMBL/GenBank/DDBJ databases">
        <title>Genomic Encyclopedia of Type Strains, Phase IV (KMG-IV): sequencing the most valuable type-strain genomes for metagenomic binning, comparative biology and taxonomic classification.</title>
        <authorList>
            <person name="Goeker M."/>
        </authorList>
    </citation>
    <scope>NUCLEOTIDE SEQUENCE [LARGE SCALE GENOMIC DNA]</scope>
    <source>
        <strain evidence="2 3">DSM 15521</strain>
    </source>
</reference>
<dbReference type="Proteomes" id="UP000280881">
    <property type="component" value="Unassembled WGS sequence"/>
</dbReference>
<dbReference type="RefSeq" id="WP_121169924.1">
    <property type="nucleotide sequence ID" value="NZ_RBIE01000001.1"/>
</dbReference>
<sequence length="157" mass="18046">MVKVELAKEFPLFENFTEKELQEIANYLDYKVYPKDEVLFEEGDPGDKIFFIVKGRVGLYRPDPFGNMVRVAVSEEGTPLGELSFFSNKLHSSKGVALKETHALILTREGYEKLKEEDPQLAIKLLEEIARIIAERLKEMNKKFVDTTCFIWGGPKK</sequence>
<dbReference type="InterPro" id="IPR050397">
    <property type="entry name" value="Env_Response_Regulators"/>
</dbReference>